<dbReference type="EMBL" id="JBDIME010000022">
    <property type="protein sequence ID" value="MEN2792023.1"/>
    <property type="molecule type" value="Genomic_DNA"/>
</dbReference>
<comment type="caution">
    <text evidence="2">The sequence shown here is derived from an EMBL/GenBank/DDBJ whole genome shotgun (WGS) entry which is preliminary data.</text>
</comment>
<proteinExistence type="predicted"/>
<gene>
    <name evidence="2" type="ORF">ABC974_20510</name>
</gene>
<organism evidence="2 3">
    <name type="scientific">Sphingomonas oligophenolica</name>
    <dbReference type="NCBI Taxonomy" id="301154"/>
    <lineage>
        <taxon>Bacteria</taxon>
        <taxon>Pseudomonadati</taxon>
        <taxon>Pseudomonadota</taxon>
        <taxon>Alphaproteobacteria</taxon>
        <taxon>Sphingomonadales</taxon>
        <taxon>Sphingomonadaceae</taxon>
        <taxon>Sphingomonas</taxon>
    </lineage>
</organism>
<sequence>MIDCWKSQLTSLEQKGINSAWAGLARGEAMEGRSGVLAALCLLAACSAKQEEKHSAAGGRSRHPAKIAPTSTVARETDDRPVFAFKPALHVGTWFHAGKYDVRTLVRTASIEPSTDLPVVAFRRDQYDFCGRYVPPPVTPAGIWARSRGWRVAAEARLGPLTFVNVLRSYYYEAQTCSQIDGRISVFDGDRPIATIVTSSVNGYQADYFGGPDDRLRLQNIREVPFGDVVLKARNIEIKPLPPVDRFCGGRKAVPNIYGQSINRARSILRKAGWQPVRAAPPEIAKDPDGDDFFADLEGSDFYRKGITEVTGCSPTGFCGFRYQSGRAWMEVQTSGGIITDYEPDCSGTMVLPPR</sequence>
<feature type="region of interest" description="Disordered" evidence="1">
    <location>
        <begin position="53"/>
        <end position="72"/>
    </location>
</feature>
<protein>
    <submittedName>
        <fullName evidence="2">Uncharacterized protein</fullName>
    </submittedName>
</protein>
<name>A0ABU9Y879_9SPHN</name>
<evidence type="ECO:0000313" key="2">
    <source>
        <dbReference type="EMBL" id="MEN2792023.1"/>
    </source>
</evidence>
<dbReference type="Proteomes" id="UP001419910">
    <property type="component" value="Unassembled WGS sequence"/>
</dbReference>
<keyword evidence="3" id="KW-1185">Reference proteome</keyword>
<reference evidence="2 3" key="1">
    <citation type="submission" date="2024-05" db="EMBL/GenBank/DDBJ databases">
        <authorList>
            <person name="Liu Q."/>
            <person name="Xin Y.-H."/>
        </authorList>
    </citation>
    <scope>NUCLEOTIDE SEQUENCE [LARGE SCALE GENOMIC DNA]</scope>
    <source>
        <strain evidence="2 3">CGMCC 1.10181</strain>
    </source>
</reference>
<accession>A0ABU9Y879</accession>
<evidence type="ECO:0000313" key="3">
    <source>
        <dbReference type="Proteomes" id="UP001419910"/>
    </source>
</evidence>
<evidence type="ECO:0000256" key="1">
    <source>
        <dbReference type="SAM" id="MobiDB-lite"/>
    </source>
</evidence>
<dbReference type="RefSeq" id="WP_343889792.1">
    <property type="nucleotide sequence ID" value="NZ_BAAAEH010000024.1"/>
</dbReference>